<dbReference type="CDD" id="cd07389">
    <property type="entry name" value="MPP_PhoD"/>
    <property type="match status" value="1"/>
</dbReference>
<gene>
    <name evidence="1" type="ORF">LDJ79_17230</name>
</gene>
<dbReference type="RefSeq" id="WP_225251473.1">
    <property type="nucleotide sequence ID" value="NZ_JAIWIU010000125.1"/>
</dbReference>
<evidence type="ECO:0000313" key="1">
    <source>
        <dbReference type="EMBL" id="MCA2017867.1"/>
    </source>
</evidence>
<organism evidence="1 2">
    <name type="scientific">Vibrio tritonius</name>
    <dbReference type="NCBI Taxonomy" id="1435069"/>
    <lineage>
        <taxon>Bacteria</taxon>
        <taxon>Pseudomonadati</taxon>
        <taxon>Pseudomonadota</taxon>
        <taxon>Gammaproteobacteria</taxon>
        <taxon>Vibrionales</taxon>
        <taxon>Vibrionaceae</taxon>
        <taxon>Vibrio</taxon>
    </lineage>
</organism>
<dbReference type="PANTHER" id="PTHR37031">
    <property type="entry name" value="METALLOPHOSPHATASE BINDING DOMAIN PROTEIN"/>
    <property type="match status" value="1"/>
</dbReference>
<accession>A0ABS7YQB9</accession>
<dbReference type="Proteomes" id="UP001199044">
    <property type="component" value="Unassembled WGS sequence"/>
</dbReference>
<dbReference type="PANTHER" id="PTHR37031:SF2">
    <property type="entry name" value="PHOD-LIKE PHOSPHATASE METALLOPHOSPHATASE DOMAIN-CONTAINING PROTEIN"/>
    <property type="match status" value="1"/>
</dbReference>
<reference evidence="2" key="1">
    <citation type="submission" date="2023-07" db="EMBL/GenBank/DDBJ databases">
        <title>Molecular identification of indigenous halophilic bacteria isolated from red sea cost, biodegradation of synthetic dyes and assessment of degraded metabolite toxicity.</title>
        <authorList>
            <person name="Chaieb K."/>
            <person name="Altayb H.N."/>
        </authorList>
    </citation>
    <scope>NUCLEOTIDE SEQUENCE [LARGE SCALE GENOMIC DNA]</scope>
    <source>
        <strain evidence="2">K20</strain>
    </source>
</reference>
<name>A0ABS7YQB9_9VIBR</name>
<dbReference type="InterPro" id="IPR018946">
    <property type="entry name" value="PhoD-like_MPP"/>
</dbReference>
<evidence type="ECO:0000313" key="2">
    <source>
        <dbReference type="Proteomes" id="UP001199044"/>
    </source>
</evidence>
<sequence>MSPETNQSLPFLLAGPIVRKCTQQQVAIWLVTREPLQGQFHWWNPQNGDNKTLDLSSITQYQVGTHAWVALIELRGKFSTGIYQYQIDTPYGNLIDLYPQLLYQDETALSVHLSGEANYVMHGSCRNPGDPCKDALATASRKVAQQSIEQRPHLLMMSGDQIYADHVAGPLLAAIHHTIECLGLYDEEFSEAPVTNSQTLYASPHCYYGRDQLLPQFDTSQTPLARSFIGRTLLRQKQQVDIFTSTDADNHLISFAEFVAMYLLVWSPTLWHECQLLERINACPEQIDHMRSQWDTEWQYIQDFVTGLGDVQAMLAHLPTYMMFDDHDVTDDWNLTVGWEYAATTHPFSRRIIGNALLSYWLFQGWGNEPNHFDDTFHQTMSLFCANPSTEHHNALIDGLYQFEKWHYTTETTPKMIVLDTRTQRWRSESNMNKPSGLMDWEALMEFQQEILNQDKVLIVSPAPIFGVKFIETLQRVMTWLGKPLMVDAENWMAHPGSANTLLSIFTHSRTPTNFVILSGDVHYSFAYDIQLRSRKSSPNIFQITCSGFKNQFPEPLLTYCDYADGLLYGPRSPLNWFTKRKRLKIRKRHPQDKSVRHLVNQAAIGEVTLHPDGTPDVVSILASDGTQVFFPATKAANRSGSR</sequence>
<dbReference type="InterPro" id="IPR038607">
    <property type="entry name" value="PhoD-like_sf"/>
</dbReference>
<protein>
    <submittedName>
        <fullName evidence="1">Alkaline phosphatase family protein</fullName>
    </submittedName>
</protein>
<dbReference type="SUPFAM" id="SSF56300">
    <property type="entry name" value="Metallo-dependent phosphatases"/>
    <property type="match status" value="1"/>
</dbReference>
<dbReference type="InterPro" id="IPR029052">
    <property type="entry name" value="Metallo-depent_PP-like"/>
</dbReference>
<keyword evidence="2" id="KW-1185">Reference proteome</keyword>
<proteinExistence type="predicted"/>
<dbReference type="EMBL" id="JAIWIU010000125">
    <property type="protein sequence ID" value="MCA2017867.1"/>
    <property type="molecule type" value="Genomic_DNA"/>
</dbReference>
<dbReference type="Gene3D" id="3.60.21.70">
    <property type="entry name" value="PhoD-like phosphatase"/>
    <property type="match status" value="1"/>
</dbReference>
<comment type="caution">
    <text evidence="1">The sequence shown here is derived from an EMBL/GenBank/DDBJ whole genome shotgun (WGS) entry which is preliminary data.</text>
</comment>